<evidence type="ECO:0000256" key="6">
    <source>
        <dbReference type="RuleBase" id="RU365102"/>
    </source>
</evidence>
<comment type="caution">
    <text evidence="7">The sequence shown here is derived from an EMBL/GenBank/DDBJ whole genome shotgun (WGS) entry which is preliminary data.</text>
</comment>
<keyword evidence="3 6" id="KW-0812">Transmembrane</keyword>
<organism evidence="7 8">
    <name type="scientific">Trichormus variabilis SAG 1403-4b</name>
    <dbReference type="NCBI Taxonomy" id="447716"/>
    <lineage>
        <taxon>Bacteria</taxon>
        <taxon>Bacillati</taxon>
        <taxon>Cyanobacteriota</taxon>
        <taxon>Cyanophyceae</taxon>
        <taxon>Nostocales</taxon>
        <taxon>Nostocaceae</taxon>
        <taxon>Trichormus</taxon>
    </lineage>
</organism>
<evidence type="ECO:0000256" key="5">
    <source>
        <dbReference type="ARBA" id="ARBA00023136"/>
    </source>
</evidence>
<keyword evidence="8" id="KW-1185">Reference proteome</keyword>
<keyword evidence="4 6" id="KW-1133">Transmembrane helix</keyword>
<feature type="transmembrane region" description="Helical" evidence="6">
    <location>
        <begin position="107"/>
        <end position="124"/>
    </location>
</feature>
<feature type="transmembrane region" description="Helical" evidence="6">
    <location>
        <begin position="35"/>
        <end position="52"/>
    </location>
</feature>
<comment type="caution">
    <text evidence="6">Lacks conserved residue(s) required for the propagation of feature annotation.</text>
</comment>
<dbReference type="GO" id="GO:0046873">
    <property type="term" value="F:metal ion transmembrane transporter activity"/>
    <property type="evidence" value="ECO:0007669"/>
    <property type="project" value="InterPro"/>
</dbReference>
<evidence type="ECO:0000256" key="1">
    <source>
        <dbReference type="ARBA" id="ARBA00004141"/>
    </source>
</evidence>
<dbReference type="OrthoDB" id="9801356at2"/>
<reference evidence="7 8" key="1">
    <citation type="journal article" date="2019" name="Genome Biol. Evol.">
        <title>Day and night: Metabolic profiles and evolutionary relationships of six axenic non-marine cyanobacteria.</title>
        <authorList>
            <person name="Will S.E."/>
            <person name="Henke P."/>
            <person name="Boedeker C."/>
            <person name="Huang S."/>
            <person name="Brinkmann H."/>
            <person name="Rohde M."/>
            <person name="Jarek M."/>
            <person name="Friedl T."/>
            <person name="Seufert S."/>
            <person name="Schumacher M."/>
            <person name="Overmann J."/>
            <person name="Neumann-Schaal M."/>
            <person name="Petersen J."/>
        </authorList>
    </citation>
    <scope>NUCLEOTIDE SEQUENCE [LARGE SCALE GENOMIC DNA]</scope>
    <source>
        <strain evidence="7 8">SAG 1403-4b</strain>
    </source>
</reference>
<evidence type="ECO:0000256" key="3">
    <source>
        <dbReference type="ARBA" id="ARBA00022692"/>
    </source>
</evidence>
<dbReference type="GO" id="GO:0016020">
    <property type="term" value="C:membrane"/>
    <property type="evidence" value="ECO:0007669"/>
    <property type="project" value="UniProtKB-SubCell"/>
</dbReference>
<proteinExistence type="inferred from homology"/>
<accession>A0A3S1API3</accession>
<dbReference type="InterPro" id="IPR001727">
    <property type="entry name" value="GDT1-like"/>
</dbReference>
<dbReference type="PANTHER" id="PTHR12608:SF1">
    <property type="entry name" value="TRANSMEMBRANE PROTEIN 165"/>
    <property type="match status" value="1"/>
</dbReference>
<name>A0A3S1API3_ANAVA</name>
<dbReference type="Pfam" id="PF01169">
    <property type="entry name" value="GDT1"/>
    <property type="match status" value="1"/>
</dbReference>
<feature type="transmembrane region" description="Helical" evidence="6">
    <location>
        <begin position="72"/>
        <end position="95"/>
    </location>
</feature>
<evidence type="ECO:0000313" key="7">
    <source>
        <dbReference type="EMBL" id="RUS96794.1"/>
    </source>
</evidence>
<dbReference type="EMBL" id="RSCM01000006">
    <property type="protein sequence ID" value="RUS96794.1"/>
    <property type="molecule type" value="Genomic_DNA"/>
</dbReference>
<keyword evidence="5 6" id="KW-0472">Membrane</keyword>
<evidence type="ECO:0000313" key="8">
    <source>
        <dbReference type="Proteomes" id="UP000276103"/>
    </source>
</evidence>
<dbReference type="PANTHER" id="PTHR12608">
    <property type="entry name" value="TRANSMEMBRANE PROTEIN HTP-1 RELATED"/>
    <property type="match status" value="1"/>
</dbReference>
<gene>
    <name evidence="7" type="ORF">DSM107003_22000</name>
</gene>
<comment type="subcellular location">
    <subcellularLocation>
        <location evidence="1 6">Membrane</location>
        <topology evidence="1 6">Multi-pass membrane protein</topology>
    </subcellularLocation>
</comment>
<dbReference type="RefSeq" id="WP_127053988.1">
    <property type="nucleotide sequence ID" value="NZ_RSCM01000006.1"/>
</dbReference>
<evidence type="ECO:0000256" key="4">
    <source>
        <dbReference type="ARBA" id="ARBA00022989"/>
    </source>
</evidence>
<sequence length="125" mass="13523">MKLDSVSVSQSELKDTNGYLIEPVFKDSSKKHESTLVVFGTTFITIFLAEIGDKTQLSTLLMSAESHQPWVVFIGSAAALITTSLLGVLLGGWIASKLSPKTVEKSAGVMLLLISVMLFWDVFIG</sequence>
<comment type="similarity">
    <text evidence="2 6">Belongs to the GDT1 family.</text>
</comment>
<dbReference type="AlphaFoldDB" id="A0A3S1API3"/>
<dbReference type="Proteomes" id="UP000276103">
    <property type="component" value="Unassembled WGS sequence"/>
</dbReference>
<evidence type="ECO:0000256" key="2">
    <source>
        <dbReference type="ARBA" id="ARBA00009190"/>
    </source>
</evidence>
<protein>
    <recommendedName>
        <fullName evidence="6">GDT1 family protein</fullName>
    </recommendedName>
</protein>